<name>A0A8H6LWG2_9AGAR</name>
<evidence type="ECO:0000313" key="2">
    <source>
        <dbReference type="Proteomes" id="UP000521943"/>
    </source>
</evidence>
<reference evidence="1 2" key="1">
    <citation type="submission" date="2020-07" db="EMBL/GenBank/DDBJ databases">
        <title>Comparative genomics of pyrophilous fungi reveals a link between fire events and developmental genes.</title>
        <authorList>
            <consortium name="DOE Joint Genome Institute"/>
            <person name="Steindorff A.S."/>
            <person name="Carver A."/>
            <person name="Calhoun S."/>
            <person name="Stillman K."/>
            <person name="Liu H."/>
            <person name="Lipzen A."/>
            <person name="Pangilinan J."/>
            <person name="Labutti K."/>
            <person name="Bruns T.D."/>
            <person name="Grigoriev I.V."/>
        </authorList>
    </citation>
    <scope>NUCLEOTIDE SEQUENCE [LARGE SCALE GENOMIC DNA]</scope>
    <source>
        <strain evidence="1 2">CBS 144469</strain>
    </source>
</reference>
<comment type="caution">
    <text evidence="1">The sequence shown here is derived from an EMBL/GenBank/DDBJ whole genome shotgun (WGS) entry which is preliminary data.</text>
</comment>
<dbReference type="EMBL" id="JACGCI010000115">
    <property type="protein sequence ID" value="KAF6744679.1"/>
    <property type="molecule type" value="Genomic_DNA"/>
</dbReference>
<proteinExistence type="predicted"/>
<evidence type="ECO:0000313" key="1">
    <source>
        <dbReference type="EMBL" id="KAF6744679.1"/>
    </source>
</evidence>
<dbReference type="Proteomes" id="UP000521943">
    <property type="component" value="Unassembled WGS sequence"/>
</dbReference>
<protein>
    <submittedName>
        <fullName evidence="1">Uncharacterized protein</fullName>
    </submittedName>
</protein>
<organism evidence="1 2">
    <name type="scientific">Ephemerocybe angulata</name>
    <dbReference type="NCBI Taxonomy" id="980116"/>
    <lineage>
        <taxon>Eukaryota</taxon>
        <taxon>Fungi</taxon>
        <taxon>Dikarya</taxon>
        <taxon>Basidiomycota</taxon>
        <taxon>Agaricomycotina</taxon>
        <taxon>Agaricomycetes</taxon>
        <taxon>Agaricomycetidae</taxon>
        <taxon>Agaricales</taxon>
        <taxon>Agaricineae</taxon>
        <taxon>Psathyrellaceae</taxon>
        <taxon>Ephemerocybe</taxon>
    </lineage>
</organism>
<sequence length="429" mass="48713">MITPTQPELRTFTVCYEAVAIFRGNELARYLRGWYNTNSVMFNQFVDYLVDQGLTPANEDEEDYLRCTENCRTIALVIQEIFRAFEKKDCDKVLVRCFRLALIESVNRQLSFPRKPKTAGNVACAAAFFADLYALGEGLIIGAEKIKSTVENMICSHGEWGGFNFNLAEVVLRMSSSIIQSHRTILVAPKPLIHKTGSAIALLILEPYIQNDISKFTDMVNILVDRCLVSTSDSRTVALVVETICDALCANVKWDEETGRLESEKVLSFRDTFRYLFFTKINTRANLHNLCEIAVVAADLYAIGWKFVLKANLDELLIMLLLSMKLEPSVPNVTSVLRSAEQMLLRAMTIRGEHCLARDYKYIEDVLEEAWRAAGIPYEDIMKEVEGFKSVIKALMEDAQWLSTMRPASARSPTWRCRPKPWFECVSTS</sequence>
<keyword evidence="2" id="KW-1185">Reference proteome</keyword>
<dbReference type="AlphaFoldDB" id="A0A8H6LWG2"/>
<accession>A0A8H6LWG2</accession>
<gene>
    <name evidence="1" type="ORF">DFP72DRAFT_1078159</name>
</gene>